<evidence type="ECO:0000256" key="2">
    <source>
        <dbReference type="ARBA" id="ARBA00012502"/>
    </source>
</evidence>
<evidence type="ECO:0000256" key="6">
    <source>
        <dbReference type="ARBA" id="ARBA00047806"/>
    </source>
</evidence>
<dbReference type="EMBL" id="JANBUL010000174">
    <property type="protein sequence ID" value="KAJ2779490.1"/>
    <property type="molecule type" value="Genomic_DNA"/>
</dbReference>
<evidence type="ECO:0000256" key="7">
    <source>
        <dbReference type="ARBA" id="ARBA00048782"/>
    </source>
</evidence>
<dbReference type="GO" id="GO:0034599">
    <property type="term" value="P:cellular response to oxidative stress"/>
    <property type="evidence" value="ECO:0007669"/>
    <property type="project" value="TreeGrafter"/>
</dbReference>
<dbReference type="Gene3D" id="3.30.1060.10">
    <property type="entry name" value="Peptide methionine sulphoxide reductase MsrA"/>
    <property type="match status" value="1"/>
</dbReference>
<protein>
    <recommendedName>
        <fullName evidence="2">peptide-methionine (S)-S-oxide reductase</fullName>
        <ecNumber evidence="2">1.8.4.11</ecNumber>
    </recommendedName>
    <alternativeName>
        <fullName evidence="5">Peptide-methionine (S)-S-oxide reductase</fullName>
    </alternativeName>
    <alternativeName>
        <fullName evidence="4">Protein-methionine-S-oxide reductase</fullName>
    </alternativeName>
</protein>
<dbReference type="AlphaFoldDB" id="A0A9W8LGG7"/>
<dbReference type="PANTHER" id="PTHR42799">
    <property type="entry name" value="MITOCHONDRIAL PEPTIDE METHIONINE SULFOXIDE REDUCTASE"/>
    <property type="match status" value="1"/>
</dbReference>
<proteinExistence type="inferred from homology"/>
<evidence type="ECO:0000259" key="8">
    <source>
        <dbReference type="Pfam" id="PF01625"/>
    </source>
</evidence>
<organism evidence="9 10">
    <name type="scientific">Coemansia javaensis</name>
    <dbReference type="NCBI Taxonomy" id="2761396"/>
    <lineage>
        <taxon>Eukaryota</taxon>
        <taxon>Fungi</taxon>
        <taxon>Fungi incertae sedis</taxon>
        <taxon>Zoopagomycota</taxon>
        <taxon>Kickxellomycotina</taxon>
        <taxon>Kickxellomycetes</taxon>
        <taxon>Kickxellales</taxon>
        <taxon>Kickxellaceae</taxon>
        <taxon>Coemansia</taxon>
    </lineage>
</organism>
<keyword evidence="3" id="KW-0560">Oxidoreductase</keyword>
<dbReference type="Proteomes" id="UP001140217">
    <property type="component" value="Unassembled WGS sequence"/>
</dbReference>
<reference evidence="9" key="1">
    <citation type="submission" date="2022-07" db="EMBL/GenBank/DDBJ databases">
        <title>Phylogenomic reconstructions and comparative analyses of Kickxellomycotina fungi.</title>
        <authorList>
            <person name="Reynolds N.K."/>
            <person name="Stajich J.E."/>
            <person name="Barry K."/>
            <person name="Grigoriev I.V."/>
            <person name="Crous P."/>
            <person name="Smith M.E."/>
        </authorList>
    </citation>
    <scope>NUCLEOTIDE SEQUENCE</scope>
    <source>
        <strain evidence="9">NBRC 105414</strain>
    </source>
</reference>
<dbReference type="FunFam" id="3.30.1060.10:FF:000002">
    <property type="entry name" value="Peptide methionine sulfoxide reductase"/>
    <property type="match status" value="1"/>
</dbReference>
<gene>
    <name evidence="9" type="primary">MSRA4</name>
    <name evidence="9" type="ORF">H4R18_003971</name>
</gene>
<evidence type="ECO:0000256" key="5">
    <source>
        <dbReference type="ARBA" id="ARBA00030643"/>
    </source>
</evidence>
<comment type="catalytic activity">
    <reaction evidence="6">
        <text>L-methionyl-[protein] + [thioredoxin]-disulfide + H2O = L-methionyl-(S)-S-oxide-[protein] + [thioredoxin]-dithiol</text>
        <dbReference type="Rhea" id="RHEA:14217"/>
        <dbReference type="Rhea" id="RHEA-COMP:10698"/>
        <dbReference type="Rhea" id="RHEA-COMP:10700"/>
        <dbReference type="Rhea" id="RHEA-COMP:12313"/>
        <dbReference type="Rhea" id="RHEA-COMP:12315"/>
        <dbReference type="ChEBI" id="CHEBI:15377"/>
        <dbReference type="ChEBI" id="CHEBI:16044"/>
        <dbReference type="ChEBI" id="CHEBI:29950"/>
        <dbReference type="ChEBI" id="CHEBI:44120"/>
        <dbReference type="ChEBI" id="CHEBI:50058"/>
        <dbReference type="EC" id="1.8.4.11"/>
    </reaction>
</comment>
<keyword evidence="10" id="KW-1185">Reference proteome</keyword>
<dbReference type="HAMAP" id="MF_01401">
    <property type="entry name" value="MsrA"/>
    <property type="match status" value="1"/>
</dbReference>
<comment type="catalytic activity">
    <reaction evidence="7">
        <text>[thioredoxin]-disulfide + L-methionine + H2O = L-methionine (S)-S-oxide + [thioredoxin]-dithiol</text>
        <dbReference type="Rhea" id="RHEA:19993"/>
        <dbReference type="Rhea" id="RHEA-COMP:10698"/>
        <dbReference type="Rhea" id="RHEA-COMP:10700"/>
        <dbReference type="ChEBI" id="CHEBI:15377"/>
        <dbReference type="ChEBI" id="CHEBI:29950"/>
        <dbReference type="ChEBI" id="CHEBI:50058"/>
        <dbReference type="ChEBI" id="CHEBI:57844"/>
        <dbReference type="ChEBI" id="CHEBI:58772"/>
        <dbReference type="EC" id="1.8.4.11"/>
    </reaction>
</comment>
<dbReference type="InterPro" id="IPR050162">
    <property type="entry name" value="MsrA_MetSO_reductase"/>
</dbReference>
<dbReference type="OrthoDB" id="77405at2759"/>
<evidence type="ECO:0000313" key="10">
    <source>
        <dbReference type="Proteomes" id="UP001140217"/>
    </source>
</evidence>
<dbReference type="PANTHER" id="PTHR42799:SF2">
    <property type="entry name" value="MITOCHONDRIAL PEPTIDE METHIONINE SULFOXIDE REDUCTASE"/>
    <property type="match status" value="1"/>
</dbReference>
<dbReference type="SUPFAM" id="SSF55068">
    <property type="entry name" value="Peptide methionine sulfoxide reductase"/>
    <property type="match status" value="1"/>
</dbReference>
<comment type="similarity">
    <text evidence="1">Belongs to the MsrA Met sulfoxide reductase family.</text>
</comment>
<evidence type="ECO:0000256" key="1">
    <source>
        <dbReference type="ARBA" id="ARBA00005591"/>
    </source>
</evidence>
<accession>A0A9W8LGG7</accession>
<dbReference type="GO" id="GO:0008113">
    <property type="term" value="F:peptide-methionine (S)-S-oxide reductase activity"/>
    <property type="evidence" value="ECO:0007669"/>
    <property type="project" value="UniProtKB-EC"/>
</dbReference>
<dbReference type="GO" id="GO:0005737">
    <property type="term" value="C:cytoplasm"/>
    <property type="evidence" value="ECO:0007669"/>
    <property type="project" value="TreeGrafter"/>
</dbReference>
<name>A0A9W8LGG7_9FUNG</name>
<dbReference type="Pfam" id="PF01625">
    <property type="entry name" value="PMSR"/>
    <property type="match status" value="1"/>
</dbReference>
<sequence length="183" mass="20137">MSDARDYSIPAPIEATRAETQLATFGAGCFWSVELVYQRKPGVLQTQVGFAGGREGPTTYEEVCAGATSHAEVVRLEYDPAVVSYEALLDVFWHKHNPTQGDRQGNDVGSQYRSAIYYHTEEQRALAEASRARRQERYDAPITTEIAAAGPFYAAEAYHQRYLEKGGQCAAKGCADAILCYGL</sequence>
<feature type="domain" description="Peptide methionine sulphoxide reductase MsrA" evidence="8">
    <location>
        <begin position="23"/>
        <end position="166"/>
    </location>
</feature>
<evidence type="ECO:0000256" key="4">
    <source>
        <dbReference type="ARBA" id="ARBA00030273"/>
    </source>
</evidence>
<dbReference type="NCBIfam" id="TIGR00401">
    <property type="entry name" value="msrA"/>
    <property type="match status" value="1"/>
</dbReference>
<dbReference type="InterPro" id="IPR036509">
    <property type="entry name" value="Met_Sox_Rdtase_MsrA_sf"/>
</dbReference>
<evidence type="ECO:0000256" key="3">
    <source>
        <dbReference type="ARBA" id="ARBA00023002"/>
    </source>
</evidence>
<comment type="caution">
    <text evidence="9">The sequence shown here is derived from an EMBL/GenBank/DDBJ whole genome shotgun (WGS) entry which is preliminary data.</text>
</comment>
<dbReference type="EC" id="1.8.4.11" evidence="2"/>
<dbReference type="InterPro" id="IPR002569">
    <property type="entry name" value="Met_Sox_Rdtase_MsrA_dom"/>
</dbReference>
<evidence type="ECO:0000313" key="9">
    <source>
        <dbReference type="EMBL" id="KAJ2779490.1"/>
    </source>
</evidence>